<feature type="compositionally biased region" description="Basic and acidic residues" evidence="1">
    <location>
        <begin position="86"/>
        <end position="106"/>
    </location>
</feature>
<name>A0A6A5WXX2_9PLEO</name>
<organism evidence="2 3">
    <name type="scientific">Amniculicola lignicola CBS 123094</name>
    <dbReference type="NCBI Taxonomy" id="1392246"/>
    <lineage>
        <taxon>Eukaryota</taxon>
        <taxon>Fungi</taxon>
        <taxon>Dikarya</taxon>
        <taxon>Ascomycota</taxon>
        <taxon>Pezizomycotina</taxon>
        <taxon>Dothideomycetes</taxon>
        <taxon>Pleosporomycetidae</taxon>
        <taxon>Pleosporales</taxon>
        <taxon>Amniculicolaceae</taxon>
        <taxon>Amniculicola</taxon>
    </lineage>
</organism>
<dbReference type="EMBL" id="ML977570">
    <property type="protein sequence ID" value="KAF2003925.1"/>
    <property type="molecule type" value="Genomic_DNA"/>
</dbReference>
<protein>
    <submittedName>
        <fullName evidence="2">Uncharacterized protein</fullName>
    </submittedName>
</protein>
<evidence type="ECO:0000313" key="2">
    <source>
        <dbReference type="EMBL" id="KAF2003925.1"/>
    </source>
</evidence>
<evidence type="ECO:0000256" key="1">
    <source>
        <dbReference type="SAM" id="MobiDB-lite"/>
    </source>
</evidence>
<evidence type="ECO:0000313" key="3">
    <source>
        <dbReference type="Proteomes" id="UP000799779"/>
    </source>
</evidence>
<proteinExistence type="predicted"/>
<dbReference type="Proteomes" id="UP000799779">
    <property type="component" value="Unassembled WGS sequence"/>
</dbReference>
<keyword evidence="3" id="KW-1185">Reference proteome</keyword>
<gene>
    <name evidence="2" type="ORF">P154DRAFT_572761</name>
</gene>
<reference evidence="2" key="1">
    <citation type="journal article" date="2020" name="Stud. Mycol.">
        <title>101 Dothideomycetes genomes: a test case for predicting lifestyles and emergence of pathogens.</title>
        <authorList>
            <person name="Haridas S."/>
            <person name="Albert R."/>
            <person name="Binder M."/>
            <person name="Bloem J."/>
            <person name="Labutti K."/>
            <person name="Salamov A."/>
            <person name="Andreopoulos B."/>
            <person name="Baker S."/>
            <person name="Barry K."/>
            <person name="Bills G."/>
            <person name="Bluhm B."/>
            <person name="Cannon C."/>
            <person name="Castanera R."/>
            <person name="Culley D."/>
            <person name="Daum C."/>
            <person name="Ezra D."/>
            <person name="Gonzalez J."/>
            <person name="Henrissat B."/>
            <person name="Kuo A."/>
            <person name="Liang C."/>
            <person name="Lipzen A."/>
            <person name="Lutzoni F."/>
            <person name="Magnuson J."/>
            <person name="Mondo S."/>
            <person name="Nolan M."/>
            <person name="Ohm R."/>
            <person name="Pangilinan J."/>
            <person name="Park H.-J."/>
            <person name="Ramirez L."/>
            <person name="Alfaro M."/>
            <person name="Sun H."/>
            <person name="Tritt A."/>
            <person name="Yoshinaga Y."/>
            <person name="Zwiers L.-H."/>
            <person name="Turgeon B."/>
            <person name="Goodwin S."/>
            <person name="Spatafora J."/>
            <person name="Crous P."/>
            <person name="Grigoriev I."/>
        </authorList>
    </citation>
    <scope>NUCLEOTIDE SEQUENCE</scope>
    <source>
        <strain evidence="2">CBS 123094</strain>
    </source>
</reference>
<feature type="region of interest" description="Disordered" evidence="1">
    <location>
        <begin position="85"/>
        <end position="106"/>
    </location>
</feature>
<sequence>MGRRDSAPPRGPPRATPKEVTHFLGRQKQGQALVPPDAPMTKPASCSTTAISNWQDALRPMWPHDQDFDTEQGWIEAQAGIRSRYRPHDERPYAARHPIADVEQIR</sequence>
<accession>A0A6A5WXX2</accession>
<dbReference type="AlphaFoldDB" id="A0A6A5WXX2"/>